<sequence length="67" mass="7214">MDPAVNSAVSASLVMQQAQTLQQAQMQIFREALDTQQTQVNALMESATAEPQLSRDGSVGTQINTYA</sequence>
<gene>
    <name evidence="2" type="ORF">GCM10007160_21340</name>
</gene>
<protein>
    <recommendedName>
        <fullName evidence="4">Motility protein</fullName>
    </recommendedName>
</protein>
<dbReference type="EMBL" id="BMXS01000009">
    <property type="protein sequence ID" value="GGX93487.1"/>
    <property type="molecule type" value="Genomic_DNA"/>
</dbReference>
<organism evidence="2 3">
    <name type="scientific">Litchfieldella qijiaojingensis</name>
    <dbReference type="NCBI Taxonomy" id="980347"/>
    <lineage>
        <taxon>Bacteria</taxon>
        <taxon>Pseudomonadati</taxon>
        <taxon>Pseudomonadota</taxon>
        <taxon>Gammaproteobacteria</taxon>
        <taxon>Oceanospirillales</taxon>
        <taxon>Halomonadaceae</taxon>
        <taxon>Litchfieldella</taxon>
    </lineage>
</organism>
<evidence type="ECO:0008006" key="4">
    <source>
        <dbReference type="Google" id="ProtNLM"/>
    </source>
</evidence>
<evidence type="ECO:0000256" key="1">
    <source>
        <dbReference type="SAM" id="MobiDB-lite"/>
    </source>
</evidence>
<proteinExistence type="predicted"/>
<dbReference type="Proteomes" id="UP000653056">
    <property type="component" value="Unassembled WGS sequence"/>
</dbReference>
<name>A0ABQ2YTP2_9GAMM</name>
<dbReference type="RefSeq" id="WP_189468962.1">
    <property type="nucleotide sequence ID" value="NZ_BMXS01000009.1"/>
</dbReference>
<dbReference type="InterPro" id="IPR025906">
    <property type="entry name" value="YjfB_motility"/>
</dbReference>
<feature type="region of interest" description="Disordered" evidence="1">
    <location>
        <begin position="44"/>
        <end position="67"/>
    </location>
</feature>
<dbReference type="Pfam" id="PF14070">
    <property type="entry name" value="YjfB_motility"/>
    <property type="match status" value="1"/>
</dbReference>
<comment type="caution">
    <text evidence="2">The sequence shown here is derived from an EMBL/GenBank/DDBJ whole genome shotgun (WGS) entry which is preliminary data.</text>
</comment>
<reference evidence="3" key="1">
    <citation type="journal article" date="2019" name="Int. J. Syst. Evol. Microbiol.">
        <title>The Global Catalogue of Microorganisms (GCM) 10K type strain sequencing project: providing services to taxonomists for standard genome sequencing and annotation.</title>
        <authorList>
            <consortium name="The Broad Institute Genomics Platform"/>
            <consortium name="The Broad Institute Genome Sequencing Center for Infectious Disease"/>
            <person name="Wu L."/>
            <person name="Ma J."/>
        </authorList>
    </citation>
    <scope>NUCLEOTIDE SEQUENCE [LARGE SCALE GENOMIC DNA]</scope>
    <source>
        <strain evidence="3">KCTC 22228</strain>
    </source>
</reference>
<keyword evidence="3" id="KW-1185">Reference proteome</keyword>
<accession>A0ABQ2YTP2</accession>
<evidence type="ECO:0000313" key="2">
    <source>
        <dbReference type="EMBL" id="GGX93487.1"/>
    </source>
</evidence>
<evidence type="ECO:0000313" key="3">
    <source>
        <dbReference type="Proteomes" id="UP000653056"/>
    </source>
</evidence>